<dbReference type="GO" id="GO:0008171">
    <property type="term" value="F:O-methyltransferase activity"/>
    <property type="evidence" value="ECO:0007669"/>
    <property type="project" value="InterPro"/>
</dbReference>
<comment type="caution">
    <text evidence="5">The sequence shown here is derived from an EMBL/GenBank/DDBJ whole genome shotgun (WGS) entry which is preliminary data.</text>
</comment>
<feature type="domain" description="O-methyltransferase C-terminal" evidence="4">
    <location>
        <begin position="190"/>
        <end position="397"/>
    </location>
</feature>
<dbReference type="InterPro" id="IPR036388">
    <property type="entry name" value="WH-like_DNA-bd_sf"/>
</dbReference>
<protein>
    <submittedName>
        <fullName evidence="5">S-adenosyl-L-methionine-dependent methyltransferase</fullName>
    </submittedName>
</protein>
<evidence type="ECO:0000256" key="1">
    <source>
        <dbReference type="ARBA" id="ARBA00022603"/>
    </source>
</evidence>
<dbReference type="InterPro" id="IPR016461">
    <property type="entry name" value="COMT-like"/>
</dbReference>
<evidence type="ECO:0000256" key="2">
    <source>
        <dbReference type="ARBA" id="ARBA00022679"/>
    </source>
</evidence>
<dbReference type="Proteomes" id="UP001303160">
    <property type="component" value="Unassembled WGS sequence"/>
</dbReference>
<keyword evidence="3" id="KW-0949">S-adenosyl-L-methionine</keyword>
<organism evidence="5 6">
    <name type="scientific">Triangularia verruculosa</name>
    <dbReference type="NCBI Taxonomy" id="2587418"/>
    <lineage>
        <taxon>Eukaryota</taxon>
        <taxon>Fungi</taxon>
        <taxon>Dikarya</taxon>
        <taxon>Ascomycota</taxon>
        <taxon>Pezizomycotina</taxon>
        <taxon>Sordariomycetes</taxon>
        <taxon>Sordariomycetidae</taxon>
        <taxon>Sordariales</taxon>
        <taxon>Podosporaceae</taxon>
        <taxon>Triangularia</taxon>
    </lineage>
</organism>
<dbReference type="PROSITE" id="PS51683">
    <property type="entry name" value="SAM_OMT_II"/>
    <property type="match status" value="1"/>
</dbReference>
<dbReference type="InterPro" id="IPR001077">
    <property type="entry name" value="COMT_C"/>
</dbReference>
<dbReference type="SUPFAM" id="SSF53335">
    <property type="entry name" value="S-adenosyl-L-methionine-dependent methyltransferases"/>
    <property type="match status" value="1"/>
</dbReference>
<proteinExistence type="predicted"/>
<dbReference type="EMBL" id="MU864053">
    <property type="protein sequence ID" value="KAK4194562.1"/>
    <property type="molecule type" value="Genomic_DNA"/>
</dbReference>
<sequence length="421" mass="47967">MTTQNSESILGLAQNILSLTQDLTKYLQGNNLVAPTFSLDSQDPPTSLEYREIHANLKTNLEDLQRLIDGPRKWLREFCCTGYDLGAFQVALDFEFFQLVPAHGSIKLEELAEKAGLDVDRTARIVRQLETYRIFEERQPRVISHSNTSLLIQQDEDLRSVIHYSLDEMLKAAADSNITFKAHPYEAHQNLNPFVTRHGVGIFEFYKNDPAKARRFSKAMAGLRKMDRHLDYLLNDSFNWGALKGTVVDCGGGNGHISKSLAQTFPNLRLIVQDSNIDMLNEGKESLSPELKDRVEYVQHSFFEPQPVKDAAAFLIRQCTHNWADKDVVTIFKGFVPGLENSSPNTPLLINDIIIPEPGVWPRHQERVVRQVDMVMLVNCGAKQRTKAEFEQLLKEANPRYEIRNVFDNGPLGLLEVYLRR</sequence>
<dbReference type="Gene3D" id="3.40.50.150">
    <property type="entry name" value="Vaccinia Virus protein VP39"/>
    <property type="match status" value="1"/>
</dbReference>
<keyword evidence="6" id="KW-1185">Reference proteome</keyword>
<dbReference type="SUPFAM" id="SSF46785">
    <property type="entry name" value="Winged helix' DNA-binding domain"/>
    <property type="match status" value="1"/>
</dbReference>
<dbReference type="InterPro" id="IPR029063">
    <property type="entry name" value="SAM-dependent_MTases_sf"/>
</dbReference>
<reference evidence="5" key="2">
    <citation type="submission" date="2023-05" db="EMBL/GenBank/DDBJ databases">
        <authorList>
            <consortium name="Lawrence Berkeley National Laboratory"/>
            <person name="Steindorff A."/>
            <person name="Hensen N."/>
            <person name="Bonometti L."/>
            <person name="Westerberg I."/>
            <person name="Brannstrom I.O."/>
            <person name="Guillou S."/>
            <person name="Cros-Aarteil S."/>
            <person name="Calhoun S."/>
            <person name="Haridas S."/>
            <person name="Kuo A."/>
            <person name="Mondo S."/>
            <person name="Pangilinan J."/>
            <person name="Riley R."/>
            <person name="Labutti K."/>
            <person name="Andreopoulos B."/>
            <person name="Lipzen A."/>
            <person name="Chen C."/>
            <person name="Yanf M."/>
            <person name="Daum C."/>
            <person name="Ng V."/>
            <person name="Clum A."/>
            <person name="Ohm R."/>
            <person name="Martin F."/>
            <person name="Silar P."/>
            <person name="Natvig D."/>
            <person name="Lalanne C."/>
            <person name="Gautier V."/>
            <person name="Ament-Velasquez S.L."/>
            <person name="Kruys A."/>
            <person name="Hutchinson M.I."/>
            <person name="Powell A.J."/>
            <person name="Barry K."/>
            <person name="Miller A.N."/>
            <person name="Grigoriev I.V."/>
            <person name="Debuchy R."/>
            <person name="Gladieux P."/>
            <person name="Thoren M.H."/>
            <person name="Johannesson H."/>
        </authorList>
    </citation>
    <scope>NUCLEOTIDE SEQUENCE</scope>
    <source>
        <strain evidence="5">CBS 315.58</strain>
    </source>
</reference>
<dbReference type="Gene3D" id="1.10.10.10">
    <property type="entry name" value="Winged helix-like DNA-binding domain superfamily/Winged helix DNA-binding domain"/>
    <property type="match status" value="1"/>
</dbReference>
<dbReference type="GO" id="GO:0032259">
    <property type="term" value="P:methylation"/>
    <property type="evidence" value="ECO:0007669"/>
    <property type="project" value="UniProtKB-KW"/>
</dbReference>
<dbReference type="PANTHER" id="PTHR43712">
    <property type="entry name" value="PUTATIVE (AFU_ORTHOLOGUE AFUA_4G14580)-RELATED"/>
    <property type="match status" value="1"/>
</dbReference>
<dbReference type="AlphaFoldDB" id="A0AAN6XB28"/>
<dbReference type="InterPro" id="IPR036390">
    <property type="entry name" value="WH_DNA-bd_sf"/>
</dbReference>
<evidence type="ECO:0000313" key="6">
    <source>
        <dbReference type="Proteomes" id="UP001303160"/>
    </source>
</evidence>
<accession>A0AAN6XB28</accession>
<reference evidence="5" key="1">
    <citation type="journal article" date="2023" name="Mol. Phylogenet. Evol.">
        <title>Genome-scale phylogeny and comparative genomics of the fungal order Sordariales.</title>
        <authorList>
            <person name="Hensen N."/>
            <person name="Bonometti L."/>
            <person name="Westerberg I."/>
            <person name="Brannstrom I.O."/>
            <person name="Guillou S."/>
            <person name="Cros-Aarteil S."/>
            <person name="Calhoun S."/>
            <person name="Haridas S."/>
            <person name="Kuo A."/>
            <person name="Mondo S."/>
            <person name="Pangilinan J."/>
            <person name="Riley R."/>
            <person name="LaButti K."/>
            <person name="Andreopoulos B."/>
            <person name="Lipzen A."/>
            <person name="Chen C."/>
            <person name="Yan M."/>
            <person name="Daum C."/>
            <person name="Ng V."/>
            <person name="Clum A."/>
            <person name="Steindorff A."/>
            <person name="Ohm R.A."/>
            <person name="Martin F."/>
            <person name="Silar P."/>
            <person name="Natvig D.O."/>
            <person name="Lalanne C."/>
            <person name="Gautier V."/>
            <person name="Ament-Velasquez S.L."/>
            <person name="Kruys A."/>
            <person name="Hutchinson M.I."/>
            <person name="Powell A.J."/>
            <person name="Barry K."/>
            <person name="Miller A.N."/>
            <person name="Grigoriev I.V."/>
            <person name="Debuchy R."/>
            <person name="Gladieux P."/>
            <person name="Hiltunen Thoren M."/>
            <person name="Johannesson H."/>
        </authorList>
    </citation>
    <scope>NUCLEOTIDE SEQUENCE</scope>
    <source>
        <strain evidence="5">CBS 315.58</strain>
    </source>
</reference>
<dbReference type="Pfam" id="PF00891">
    <property type="entry name" value="Methyltransf_2"/>
    <property type="match status" value="1"/>
</dbReference>
<keyword evidence="2" id="KW-0808">Transferase</keyword>
<evidence type="ECO:0000256" key="3">
    <source>
        <dbReference type="ARBA" id="ARBA00022691"/>
    </source>
</evidence>
<gene>
    <name evidence="5" type="ORF">QBC40DRAFT_213330</name>
</gene>
<dbReference type="PANTHER" id="PTHR43712:SF12">
    <property type="entry name" value="STERIGMATOCYSTIN 8-O-METHYLTRANSFERASE"/>
    <property type="match status" value="1"/>
</dbReference>
<evidence type="ECO:0000313" key="5">
    <source>
        <dbReference type="EMBL" id="KAK4194562.1"/>
    </source>
</evidence>
<keyword evidence="1 5" id="KW-0489">Methyltransferase</keyword>
<feature type="non-terminal residue" evidence="5">
    <location>
        <position position="421"/>
    </location>
</feature>
<evidence type="ECO:0000259" key="4">
    <source>
        <dbReference type="Pfam" id="PF00891"/>
    </source>
</evidence>
<name>A0AAN6XB28_9PEZI</name>